<comment type="caution">
    <text evidence="10">The sequence shown here is derived from an EMBL/GenBank/DDBJ whole genome shotgun (WGS) entry which is preliminary data.</text>
</comment>
<dbReference type="InterPro" id="IPR029063">
    <property type="entry name" value="SAM-dependent_MTases_sf"/>
</dbReference>
<dbReference type="InterPro" id="IPR017985">
    <property type="entry name" value="MeTrfase_CN4_CS"/>
</dbReference>
<dbReference type="PANTHER" id="PTHR13370">
    <property type="entry name" value="RNA METHYLASE-RELATED"/>
    <property type="match status" value="1"/>
</dbReference>
<evidence type="ECO:0000256" key="1">
    <source>
        <dbReference type="ARBA" id="ARBA00010203"/>
    </source>
</evidence>
<comment type="similarity">
    <text evidence="1">Belongs to the N(4)/N(6)-methyltransferase family. N(4) subfamily.</text>
</comment>
<comment type="catalytic activity">
    <reaction evidence="7">
        <text>a 2'-deoxycytidine in DNA + S-adenosyl-L-methionine = an N(4)-methyl-2'-deoxycytidine in DNA + S-adenosyl-L-homocysteine + H(+)</text>
        <dbReference type="Rhea" id="RHEA:16857"/>
        <dbReference type="Rhea" id="RHEA-COMP:11369"/>
        <dbReference type="Rhea" id="RHEA-COMP:13674"/>
        <dbReference type="ChEBI" id="CHEBI:15378"/>
        <dbReference type="ChEBI" id="CHEBI:57856"/>
        <dbReference type="ChEBI" id="CHEBI:59789"/>
        <dbReference type="ChEBI" id="CHEBI:85452"/>
        <dbReference type="ChEBI" id="CHEBI:137933"/>
        <dbReference type="EC" id="2.1.1.113"/>
    </reaction>
</comment>
<evidence type="ECO:0000256" key="4">
    <source>
        <dbReference type="ARBA" id="ARBA00022691"/>
    </source>
</evidence>
<feature type="domain" description="DNA methylase N-4/N-6" evidence="9">
    <location>
        <begin position="20"/>
        <end position="249"/>
    </location>
</feature>
<dbReference type="SUPFAM" id="SSF53335">
    <property type="entry name" value="S-adenosyl-L-methionine-dependent methyltransferases"/>
    <property type="match status" value="1"/>
</dbReference>
<sequence length="255" mass="30156">MNKIFNHTSEKMSEIEDKSVSLMVTSPPYNIDINYGNNWQDGKIKNSKGKKYSDNLEENEYRKMIEKVITETKRVLKDDGQIWFNIKNRYNNDNMIPPFWIMEYFQDMYLKNIIIWNFDWGGSTNKRFSSRYEYVFFFTKHKNNYTFNLDDVKIPALNYRPDRYKSQLKNPTDVWKISLVSGNSLERTEHPAQYPEELIERIIKAGTNPDDLVLDPFMGSGTTAVVAKKLGRNYVGYETEEDFIKIAEKRLKNAE</sequence>
<keyword evidence="3" id="KW-0808">Transferase</keyword>
<keyword evidence="4" id="KW-0949">S-adenosyl-L-methionine</keyword>
<keyword evidence="6" id="KW-0238">DNA-binding</keyword>
<dbReference type="PRINTS" id="PR00508">
    <property type="entry name" value="S21N4MTFRASE"/>
</dbReference>
<evidence type="ECO:0000313" key="11">
    <source>
        <dbReference type="Proteomes" id="UP000767947"/>
    </source>
</evidence>
<evidence type="ECO:0000256" key="7">
    <source>
        <dbReference type="ARBA" id="ARBA00049120"/>
    </source>
</evidence>
<keyword evidence="5" id="KW-0680">Restriction system</keyword>
<keyword evidence="11" id="KW-1185">Reference proteome</keyword>
<accession>A0ABX1QRM8</accession>
<reference evidence="10 11" key="1">
    <citation type="submission" date="2020-02" db="EMBL/GenBank/DDBJ databases">
        <title>Flavobacterium sp. genome.</title>
        <authorList>
            <person name="Jung H.S."/>
            <person name="Baek J.H."/>
            <person name="Jeon C.O."/>
        </authorList>
    </citation>
    <scope>NUCLEOTIDE SEQUENCE [LARGE SCALE GENOMIC DNA]</scope>
    <source>
        <strain evidence="10 11">SE-s27</strain>
    </source>
</reference>
<proteinExistence type="inferred from homology"/>
<dbReference type="EMBL" id="JAAMPT010000204">
    <property type="protein sequence ID" value="NMH24919.1"/>
    <property type="molecule type" value="Genomic_DNA"/>
</dbReference>
<gene>
    <name evidence="10" type="ORF">G6042_06510</name>
</gene>
<evidence type="ECO:0000256" key="6">
    <source>
        <dbReference type="ARBA" id="ARBA00023125"/>
    </source>
</evidence>
<dbReference type="PROSITE" id="PS00093">
    <property type="entry name" value="N4_MTASE"/>
    <property type="match status" value="1"/>
</dbReference>
<evidence type="ECO:0000256" key="2">
    <source>
        <dbReference type="ARBA" id="ARBA00022603"/>
    </source>
</evidence>
<keyword evidence="2" id="KW-0489">Methyltransferase</keyword>
<organism evidence="10 11">
    <name type="scientific">Flavobacterium solisilvae</name>
    <dbReference type="NCBI Taxonomy" id="1852019"/>
    <lineage>
        <taxon>Bacteria</taxon>
        <taxon>Pseudomonadati</taxon>
        <taxon>Bacteroidota</taxon>
        <taxon>Flavobacteriia</taxon>
        <taxon>Flavobacteriales</taxon>
        <taxon>Flavobacteriaceae</taxon>
        <taxon>Flavobacterium</taxon>
    </lineage>
</organism>
<protein>
    <recommendedName>
        <fullName evidence="8">Methyltransferase</fullName>
        <ecNumber evidence="8">2.1.1.-</ecNumber>
    </recommendedName>
</protein>
<dbReference type="Pfam" id="PF01555">
    <property type="entry name" value="N6_N4_Mtase"/>
    <property type="match status" value="1"/>
</dbReference>
<evidence type="ECO:0000256" key="5">
    <source>
        <dbReference type="ARBA" id="ARBA00022747"/>
    </source>
</evidence>
<dbReference type="EC" id="2.1.1.-" evidence="8"/>
<dbReference type="InterPro" id="IPR001091">
    <property type="entry name" value="RM_Methyltransferase"/>
</dbReference>
<dbReference type="PANTHER" id="PTHR13370:SF3">
    <property type="entry name" value="TRNA (GUANINE(10)-N2)-METHYLTRANSFERASE HOMOLOG"/>
    <property type="match status" value="1"/>
</dbReference>
<evidence type="ECO:0000313" key="10">
    <source>
        <dbReference type="EMBL" id="NMH24919.1"/>
    </source>
</evidence>
<dbReference type="Proteomes" id="UP000767947">
    <property type="component" value="Unassembled WGS sequence"/>
</dbReference>
<name>A0ABX1QRM8_9FLAO</name>
<evidence type="ECO:0000259" key="9">
    <source>
        <dbReference type="Pfam" id="PF01555"/>
    </source>
</evidence>
<evidence type="ECO:0000256" key="3">
    <source>
        <dbReference type="ARBA" id="ARBA00022679"/>
    </source>
</evidence>
<dbReference type="Gene3D" id="3.40.50.150">
    <property type="entry name" value="Vaccinia Virus protein VP39"/>
    <property type="match status" value="1"/>
</dbReference>
<dbReference type="InterPro" id="IPR002941">
    <property type="entry name" value="DNA_methylase_N4/N6"/>
</dbReference>
<evidence type="ECO:0000256" key="8">
    <source>
        <dbReference type="RuleBase" id="RU362026"/>
    </source>
</evidence>